<evidence type="ECO:0000313" key="5">
    <source>
        <dbReference type="Proteomes" id="UP001601059"/>
    </source>
</evidence>
<dbReference type="Gene3D" id="3.40.630.30">
    <property type="match status" value="1"/>
</dbReference>
<dbReference type="PROSITE" id="PS51186">
    <property type="entry name" value="GNAT"/>
    <property type="match status" value="1"/>
</dbReference>
<dbReference type="InterPro" id="IPR016181">
    <property type="entry name" value="Acyl_CoA_acyltransferase"/>
</dbReference>
<gene>
    <name evidence="4" type="ORF">ACFYKX_05865</name>
</gene>
<dbReference type="InterPro" id="IPR050832">
    <property type="entry name" value="Bact_Acetyltransf"/>
</dbReference>
<dbReference type="PANTHER" id="PTHR43877">
    <property type="entry name" value="AMINOALKYLPHOSPHONATE N-ACETYLTRANSFERASE-RELATED-RELATED"/>
    <property type="match status" value="1"/>
</dbReference>
<accession>A0ABW6K7I3</accession>
<keyword evidence="5" id="KW-1185">Reference proteome</keyword>
<name>A0ABW6K7I3_9BACI</name>
<evidence type="ECO:0000313" key="4">
    <source>
        <dbReference type="EMBL" id="MFE8700150.1"/>
    </source>
</evidence>
<evidence type="ECO:0000256" key="1">
    <source>
        <dbReference type="ARBA" id="ARBA00022679"/>
    </source>
</evidence>
<comment type="caution">
    <text evidence="4">The sequence shown here is derived from an EMBL/GenBank/DDBJ whole genome shotgun (WGS) entry which is preliminary data.</text>
</comment>
<evidence type="ECO:0000256" key="2">
    <source>
        <dbReference type="ARBA" id="ARBA00023315"/>
    </source>
</evidence>
<feature type="domain" description="N-acetyltransferase" evidence="3">
    <location>
        <begin position="7"/>
        <end position="169"/>
    </location>
</feature>
<protein>
    <submittedName>
        <fullName evidence="4">GNAT family N-acetyltransferase</fullName>
        <ecNumber evidence="4">2.3.-.-</ecNumber>
    </submittedName>
</protein>
<keyword evidence="2 4" id="KW-0012">Acyltransferase</keyword>
<dbReference type="GO" id="GO:0016746">
    <property type="term" value="F:acyltransferase activity"/>
    <property type="evidence" value="ECO:0007669"/>
    <property type="project" value="UniProtKB-KW"/>
</dbReference>
<sequence>MEMIVITELKEMDEQHREELSNLLIKVVEEGASVGFLPPIDLSVAKDYWRNLLCPEVHLFVTKLDGEIVGSIQLHLSTKENGLHRAEIAKLMAHPDVRRKGIGRALIHKAEEQAKKEDRTLIVLDTREGDPSNQLYRSLGYIQAGRVPNYAKSASGELEATIIYYKELD</sequence>
<reference evidence="4 5" key="1">
    <citation type="submission" date="2024-08" db="EMBL/GenBank/DDBJ databases">
        <title>Two novel Cytobacillus novel species.</title>
        <authorList>
            <person name="Liu G."/>
        </authorList>
    </citation>
    <scope>NUCLEOTIDE SEQUENCE [LARGE SCALE GENOMIC DNA]</scope>
    <source>
        <strain evidence="4 5">FJAT-54145</strain>
    </source>
</reference>
<dbReference type="Pfam" id="PF00583">
    <property type="entry name" value="Acetyltransf_1"/>
    <property type="match status" value="1"/>
</dbReference>
<dbReference type="EMBL" id="JBIACK010000001">
    <property type="protein sequence ID" value="MFE8700150.1"/>
    <property type="molecule type" value="Genomic_DNA"/>
</dbReference>
<evidence type="ECO:0000259" key="3">
    <source>
        <dbReference type="PROSITE" id="PS51186"/>
    </source>
</evidence>
<keyword evidence="1 4" id="KW-0808">Transferase</keyword>
<dbReference type="InterPro" id="IPR000182">
    <property type="entry name" value="GNAT_dom"/>
</dbReference>
<dbReference type="EC" id="2.3.-.-" evidence="4"/>
<organism evidence="4 5">
    <name type="scientific">Cytobacillus spartinae</name>
    <dbReference type="NCBI Taxonomy" id="3299023"/>
    <lineage>
        <taxon>Bacteria</taxon>
        <taxon>Bacillati</taxon>
        <taxon>Bacillota</taxon>
        <taxon>Bacilli</taxon>
        <taxon>Bacillales</taxon>
        <taxon>Bacillaceae</taxon>
        <taxon>Cytobacillus</taxon>
    </lineage>
</organism>
<dbReference type="Proteomes" id="UP001601059">
    <property type="component" value="Unassembled WGS sequence"/>
</dbReference>
<dbReference type="SUPFAM" id="SSF55729">
    <property type="entry name" value="Acyl-CoA N-acyltransferases (Nat)"/>
    <property type="match status" value="1"/>
</dbReference>
<dbReference type="RefSeq" id="WP_389359069.1">
    <property type="nucleotide sequence ID" value="NZ_JBIACK010000001.1"/>
</dbReference>
<dbReference type="CDD" id="cd04301">
    <property type="entry name" value="NAT_SF"/>
    <property type="match status" value="1"/>
</dbReference>
<proteinExistence type="predicted"/>